<organism evidence="2 3">
    <name type="scientific">Zosterops borbonicus</name>
    <dbReference type="NCBI Taxonomy" id="364589"/>
    <lineage>
        <taxon>Eukaryota</taxon>
        <taxon>Metazoa</taxon>
        <taxon>Chordata</taxon>
        <taxon>Craniata</taxon>
        <taxon>Vertebrata</taxon>
        <taxon>Euteleostomi</taxon>
        <taxon>Archelosauria</taxon>
        <taxon>Archosauria</taxon>
        <taxon>Dinosauria</taxon>
        <taxon>Saurischia</taxon>
        <taxon>Theropoda</taxon>
        <taxon>Coelurosauria</taxon>
        <taxon>Aves</taxon>
        <taxon>Neognathae</taxon>
        <taxon>Neoaves</taxon>
        <taxon>Telluraves</taxon>
        <taxon>Australaves</taxon>
        <taxon>Passeriformes</taxon>
        <taxon>Sylvioidea</taxon>
        <taxon>Zosteropidae</taxon>
        <taxon>Zosterops</taxon>
    </lineage>
</organism>
<dbReference type="EMBL" id="SWJQ01000156">
    <property type="protein sequence ID" value="TRZ20249.1"/>
    <property type="molecule type" value="Genomic_DNA"/>
</dbReference>
<feature type="region of interest" description="Disordered" evidence="1">
    <location>
        <begin position="53"/>
        <end position="99"/>
    </location>
</feature>
<feature type="compositionally biased region" description="Pro residues" evidence="1">
    <location>
        <begin position="67"/>
        <end position="83"/>
    </location>
</feature>
<comment type="caution">
    <text evidence="2">The sequence shown here is derived from an EMBL/GenBank/DDBJ whole genome shotgun (WGS) entry which is preliminary data.</text>
</comment>
<dbReference type="Proteomes" id="UP000796761">
    <property type="component" value="Unassembled WGS sequence"/>
</dbReference>
<dbReference type="AlphaFoldDB" id="A0A8K1GJQ8"/>
<evidence type="ECO:0000313" key="3">
    <source>
        <dbReference type="Proteomes" id="UP000796761"/>
    </source>
</evidence>
<protein>
    <submittedName>
        <fullName evidence="2">Uncharacterized protein</fullName>
    </submittedName>
</protein>
<proteinExistence type="predicted"/>
<reference evidence="2" key="1">
    <citation type="submission" date="2019-04" db="EMBL/GenBank/DDBJ databases">
        <title>Genome assembly of Zosterops borbonicus 15179.</title>
        <authorList>
            <person name="Leroy T."/>
            <person name="Anselmetti Y."/>
            <person name="Tilak M.-K."/>
            <person name="Nabholz B."/>
        </authorList>
    </citation>
    <scope>NUCLEOTIDE SEQUENCE</scope>
    <source>
        <strain evidence="2">HGM_15179</strain>
        <tissue evidence="2">Muscle</tissue>
    </source>
</reference>
<feature type="region of interest" description="Disordered" evidence="1">
    <location>
        <begin position="1"/>
        <end position="36"/>
    </location>
</feature>
<name>A0A8K1GJQ8_9PASS</name>
<keyword evidence="3" id="KW-1185">Reference proteome</keyword>
<evidence type="ECO:0000313" key="2">
    <source>
        <dbReference type="EMBL" id="TRZ20249.1"/>
    </source>
</evidence>
<feature type="compositionally biased region" description="Low complexity" evidence="1">
    <location>
        <begin position="53"/>
        <end position="66"/>
    </location>
</feature>
<sequence length="99" mass="10153">MSGQGPPAAEGERCGAVGESRARGSVCGRQPCSGLGDELSTAVSISLGKSSDILESSLSPSTTRPRPVFPETPPGMVTPPPAWVAPYKQKSPKMDISAL</sequence>
<gene>
    <name evidence="2" type="ORF">HGM15179_006834</name>
</gene>
<evidence type="ECO:0000256" key="1">
    <source>
        <dbReference type="SAM" id="MobiDB-lite"/>
    </source>
</evidence>
<accession>A0A8K1GJQ8</accession>